<name>A0AAJ2NJT5_ALKPS</name>
<sequence>MKIAVYQMDIIPGKPEQNRKKVANWVESVCNEDRPDTVVLPEMWTTAYTLNDLEDLAEDESETTIHLLKELAVKFQINIVGGSFATKEDAKIYNRAVVINRAGELIYQYDKMHLVPMLNEHLYLEGGKSSAGIFELDGQKMGLIICYDLRFPELMRGLALQGAQAVFVLAEWPEARSNHWKVLQQARAIENQMYIISSNRVGEYDGVEFCGHSMIVDPWGDFIHIASQNKEETIVASLNLEKVKEVRENVPVFKSRTPQYYLPH</sequence>
<dbReference type="Pfam" id="PF00795">
    <property type="entry name" value="CN_hydrolase"/>
    <property type="match status" value="1"/>
</dbReference>
<dbReference type="CDD" id="cd07583">
    <property type="entry name" value="nitrilase_5"/>
    <property type="match status" value="1"/>
</dbReference>
<dbReference type="InterPro" id="IPR001110">
    <property type="entry name" value="UPF0012_CS"/>
</dbReference>
<evidence type="ECO:0000256" key="1">
    <source>
        <dbReference type="ARBA" id="ARBA00010613"/>
    </source>
</evidence>
<evidence type="ECO:0000313" key="3">
    <source>
        <dbReference type="EMBL" id="MDV2883639.1"/>
    </source>
</evidence>
<dbReference type="SUPFAM" id="SSF56317">
    <property type="entry name" value="Carbon-nitrogen hydrolase"/>
    <property type="match status" value="1"/>
</dbReference>
<dbReference type="PROSITE" id="PS50263">
    <property type="entry name" value="CN_HYDROLASE"/>
    <property type="match status" value="1"/>
</dbReference>
<evidence type="ECO:0000259" key="2">
    <source>
        <dbReference type="PROSITE" id="PS50263"/>
    </source>
</evidence>
<dbReference type="PROSITE" id="PS01227">
    <property type="entry name" value="UPF0012"/>
    <property type="match status" value="1"/>
</dbReference>
<organism evidence="3 4">
    <name type="scientific">Alkalihalophilus pseudofirmus</name>
    <name type="common">Bacillus pseudofirmus</name>
    <dbReference type="NCBI Taxonomy" id="79885"/>
    <lineage>
        <taxon>Bacteria</taxon>
        <taxon>Bacillati</taxon>
        <taxon>Bacillota</taxon>
        <taxon>Bacilli</taxon>
        <taxon>Bacillales</taxon>
        <taxon>Bacillaceae</taxon>
        <taxon>Alkalihalophilus</taxon>
    </lineage>
</organism>
<dbReference type="InterPro" id="IPR036526">
    <property type="entry name" value="C-N_Hydrolase_sf"/>
</dbReference>
<dbReference type="PANTHER" id="PTHR23088">
    <property type="entry name" value="NITRILASE-RELATED"/>
    <property type="match status" value="1"/>
</dbReference>
<dbReference type="Proteomes" id="UP001285636">
    <property type="component" value="Unassembled WGS sequence"/>
</dbReference>
<feature type="domain" description="CN hydrolase" evidence="2">
    <location>
        <begin position="1"/>
        <end position="240"/>
    </location>
</feature>
<dbReference type="InterPro" id="IPR003010">
    <property type="entry name" value="C-N_Hydrolase"/>
</dbReference>
<comment type="caution">
    <text evidence="3">The sequence shown here is derived from an EMBL/GenBank/DDBJ whole genome shotgun (WGS) entry which is preliminary data.</text>
</comment>
<evidence type="ECO:0000313" key="4">
    <source>
        <dbReference type="Proteomes" id="UP001285636"/>
    </source>
</evidence>
<dbReference type="GO" id="GO:0016787">
    <property type="term" value="F:hydrolase activity"/>
    <property type="evidence" value="ECO:0007669"/>
    <property type="project" value="UniProtKB-KW"/>
</dbReference>
<proteinExistence type="inferred from homology"/>
<gene>
    <name evidence="3" type="ORF">RYX45_00500</name>
</gene>
<dbReference type="PANTHER" id="PTHR23088:SF27">
    <property type="entry name" value="DEAMINATED GLUTATHIONE AMIDASE"/>
    <property type="match status" value="1"/>
</dbReference>
<dbReference type="EMBL" id="JAWJAY010000001">
    <property type="protein sequence ID" value="MDV2883639.1"/>
    <property type="molecule type" value="Genomic_DNA"/>
</dbReference>
<dbReference type="Gene3D" id="3.60.110.10">
    <property type="entry name" value="Carbon-nitrogen hydrolase"/>
    <property type="match status" value="1"/>
</dbReference>
<comment type="similarity">
    <text evidence="1">Belongs to the carbon-nitrogen hydrolase superfamily. NIT1/NIT2 family.</text>
</comment>
<dbReference type="RefSeq" id="WP_289235963.1">
    <property type="nucleotide sequence ID" value="NZ_CP117835.1"/>
</dbReference>
<reference evidence="3" key="1">
    <citation type="submission" date="2023-10" db="EMBL/GenBank/DDBJ databases">
        <title>Screening of Alkalihalophilus pseudofirmusBZ-TG-HK211 and Its Alleviation of Salt Stress on Rapeseed Growth.</title>
        <authorList>
            <person name="Zhao B."/>
            <person name="Guo T."/>
        </authorList>
    </citation>
    <scope>NUCLEOTIDE SEQUENCE</scope>
    <source>
        <strain evidence="3">BZ-TG-HK211</strain>
    </source>
</reference>
<accession>A0AAJ2NJT5</accession>
<dbReference type="AlphaFoldDB" id="A0AAJ2NJT5"/>
<keyword evidence="3" id="KW-0378">Hydrolase</keyword>
<protein>
    <submittedName>
        <fullName evidence="3">Carbon-nitrogen family hydrolase</fullName>
    </submittedName>
</protein>